<sequence length="290" mass="32150">MDYTVPDIPLLATHGSEETYPRWVSPALPVAPRINTDMALPYGLARASGDVNSPQAPQVEKPPEQGLNLTSFQDYHERLLSSQKDNNVKLDTMSTDIVPSDSELKLGNQVPQISINQLSEKHAAASQKQTFSCTYASGINFLNFEPSSKRERIYEAQTSPLTTMAMPIQDMNDVQSYSMKDKTVPEWNGNQMLRNSALCAMPMDLGENFGIVTTSPTFIETCGGDMLKDSSRDLQNQAEQIPQNYDDFSSLMCEAEPNPPPQTGTEYDLEVWVKYFGDSKNENDITSGGN</sequence>
<dbReference type="EMBL" id="KN834817">
    <property type="protein sequence ID" value="KIK54311.1"/>
    <property type="molecule type" value="Genomic_DNA"/>
</dbReference>
<proteinExistence type="predicted"/>
<dbReference type="HOGENOM" id="CLU_959947_0_0_1"/>
<feature type="region of interest" description="Disordered" evidence="1">
    <location>
        <begin position="45"/>
        <end position="65"/>
    </location>
</feature>
<gene>
    <name evidence="2" type="ORF">GYMLUDRAFT_249636</name>
</gene>
<dbReference type="AlphaFoldDB" id="A0A0D0BHP7"/>
<protein>
    <submittedName>
        <fullName evidence="2">Uncharacterized protein</fullName>
    </submittedName>
</protein>
<accession>A0A0D0BHP7</accession>
<evidence type="ECO:0000313" key="2">
    <source>
        <dbReference type="EMBL" id="KIK54311.1"/>
    </source>
</evidence>
<reference evidence="2 3" key="1">
    <citation type="submission" date="2014-04" db="EMBL/GenBank/DDBJ databases">
        <title>Evolutionary Origins and Diversification of the Mycorrhizal Mutualists.</title>
        <authorList>
            <consortium name="DOE Joint Genome Institute"/>
            <consortium name="Mycorrhizal Genomics Consortium"/>
            <person name="Kohler A."/>
            <person name="Kuo A."/>
            <person name="Nagy L.G."/>
            <person name="Floudas D."/>
            <person name="Copeland A."/>
            <person name="Barry K.W."/>
            <person name="Cichocki N."/>
            <person name="Veneault-Fourrey C."/>
            <person name="LaButti K."/>
            <person name="Lindquist E.A."/>
            <person name="Lipzen A."/>
            <person name="Lundell T."/>
            <person name="Morin E."/>
            <person name="Murat C."/>
            <person name="Riley R."/>
            <person name="Ohm R."/>
            <person name="Sun H."/>
            <person name="Tunlid A."/>
            <person name="Henrissat B."/>
            <person name="Grigoriev I.V."/>
            <person name="Hibbett D.S."/>
            <person name="Martin F."/>
        </authorList>
    </citation>
    <scope>NUCLEOTIDE SEQUENCE [LARGE SCALE GENOMIC DNA]</scope>
    <source>
        <strain evidence="2 3">FD-317 M1</strain>
    </source>
</reference>
<name>A0A0D0BHP7_9AGAR</name>
<dbReference type="Proteomes" id="UP000053593">
    <property type="component" value="Unassembled WGS sequence"/>
</dbReference>
<evidence type="ECO:0000256" key="1">
    <source>
        <dbReference type="SAM" id="MobiDB-lite"/>
    </source>
</evidence>
<organism evidence="2 3">
    <name type="scientific">Collybiopsis luxurians FD-317 M1</name>
    <dbReference type="NCBI Taxonomy" id="944289"/>
    <lineage>
        <taxon>Eukaryota</taxon>
        <taxon>Fungi</taxon>
        <taxon>Dikarya</taxon>
        <taxon>Basidiomycota</taxon>
        <taxon>Agaricomycotina</taxon>
        <taxon>Agaricomycetes</taxon>
        <taxon>Agaricomycetidae</taxon>
        <taxon>Agaricales</taxon>
        <taxon>Marasmiineae</taxon>
        <taxon>Omphalotaceae</taxon>
        <taxon>Collybiopsis</taxon>
        <taxon>Collybiopsis luxurians</taxon>
    </lineage>
</organism>
<keyword evidence="3" id="KW-1185">Reference proteome</keyword>
<evidence type="ECO:0000313" key="3">
    <source>
        <dbReference type="Proteomes" id="UP000053593"/>
    </source>
</evidence>